<evidence type="ECO:0000256" key="7">
    <source>
        <dbReference type="ARBA" id="ARBA00022723"/>
    </source>
</evidence>
<dbReference type="SUPFAM" id="SSF54991">
    <property type="entry name" value="Anticodon-binding domain of PheRS"/>
    <property type="match status" value="1"/>
</dbReference>
<dbReference type="InterPro" id="IPR005146">
    <property type="entry name" value="B3/B4_tRNA-bd"/>
</dbReference>
<dbReference type="Pfam" id="PF03484">
    <property type="entry name" value="B5"/>
    <property type="match status" value="1"/>
</dbReference>
<organism evidence="20 21">
    <name type="scientific">Phascolarctobacterium succinatutens</name>
    <dbReference type="NCBI Taxonomy" id="626940"/>
    <lineage>
        <taxon>Bacteria</taxon>
        <taxon>Bacillati</taxon>
        <taxon>Bacillota</taxon>
        <taxon>Negativicutes</taxon>
        <taxon>Acidaminococcales</taxon>
        <taxon>Acidaminococcaceae</taxon>
        <taxon>Phascolarctobacterium</taxon>
    </lineage>
</organism>
<dbReference type="EMBL" id="MNTG01000046">
    <property type="protein sequence ID" value="OLA36384.1"/>
    <property type="molecule type" value="Genomic_DNA"/>
</dbReference>
<dbReference type="STRING" id="626940.BHW43_10515"/>
<name>A0A1Q6R1X2_9FIRM</name>
<evidence type="ECO:0000256" key="4">
    <source>
        <dbReference type="ARBA" id="ARBA00022490"/>
    </source>
</evidence>
<dbReference type="CDD" id="cd02796">
    <property type="entry name" value="tRNA_bind_bactPheRS"/>
    <property type="match status" value="1"/>
</dbReference>
<dbReference type="AlphaFoldDB" id="A0A1Q6R1X2"/>
<evidence type="ECO:0000256" key="12">
    <source>
        <dbReference type="ARBA" id="ARBA00022917"/>
    </source>
</evidence>
<dbReference type="InterPro" id="IPR020825">
    <property type="entry name" value="Phe-tRNA_synthase-like_B3/B4"/>
</dbReference>
<dbReference type="InterPro" id="IPR009061">
    <property type="entry name" value="DNA-bd_dom_put_sf"/>
</dbReference>
<feature type="binding site" evidence="15">
    <location>
        <position position="475"/>
    </location>
    <ligand>
        <name>Mg(2+)</name>
        <dbReference type="ChEBI" id="CHEBI:18420"/>
        <note>shared with alpha subunit</note>
    </ligand>
</feature>
<dbReference type="Gene3D" id="3.30.930.10">
    <property type="entry name" value="Bira Bifunctional Protein, Domain 2"/>
    <property type="match status" value="1"/>
</dbReference>
<evidence type="ECO:0000256" key="15">
    <source>
        <dbReference type="HAMAP-Rule" id="MF_00283"/>
    </source>
</evidence>
<dbReference type="FunFam" id="3.30.70.380:FF:000001">
    <property type="entry name" value="Phenylalanine--tRNA ligase beta subunit"/>
    <property type="match status" value="1"/>
</dbReference>
<dbReference type="GO" id="GO:0016740">
    <property type="term" value="F:transferase activity"/>
    <property type="evidence" value="ECO:0007669"/>
    <property type="project" value="UniProtKB-ARBA"/>
</dbReference>
<evidence type="ECO:0000256" key="14">
    <source>
        <dbReference type="ARBA" id="ARBA00049255"/>
    </source>
</evidence>
<keyword evidence="10 15" id="KW-0460">Magnesium</keyword>
<dbReference type="FunFam" id="2.40.50.140:FF:000045">
    <property type="entry name" value="Phenylalanine--tRNA ligase beta subunit"/>
    <property type="match status" value="1"/>
</dbReference>
<keyword evidence="13 15" id="KW-0030">Aminoacyl-tRNA synthetase</keyword>
<dbReference type="GO" id="GO:0006432">
    <property type="term" value="P:phenylalanyl-tRNA aminoacylation"/>
    <property type="evidence" value="ECO:0007669"/>
    <property type="project" value="UniProtKB-UniRule"/>
</dbReference>
<evidence type="ECO:0000259" key="18">
    <source>
        <dbReference type="PROSITE" id="PS51447"/>
    </source>
</evidence>
<comment type="subunit">
    <text evidence="3 15">Tetramer of two alpha and two beta subunits.</text>
</comment>
<dbReference type="SMART" id="SM00873">
    <property type="entry name" value="B3_4"/>
    <property type="match status" value="1"/>
</dbReference>
<dbReference type="Pfam" id="PF03147">
    <property type="entry name" value="FDX-ACB"/>
    <property type="match status" value="1"/>
</dbReference>
<evidence type="ECO:0000256" key="5">
    <source>
        <dbReference type="ARBA" id="ARBA00022555"/>
    </source>
</evidence>
<evidence type="ECO:0000256" key="2">
    <source>
        <dbReference type="ARBA" id="ARBA00008653"/>
    </source>
</evidence>
<evidence type="ECO:0000256" key="8">
    <source>
        <dbReference type="ARBA" id="ARBA00022741"/>
    </source>
</evidence>
<dbReference type="PROSITE" id="PS51483">
    <property type="entry name" value="B5"/>
    <property type="match status" value="1"/>
</dbReference>
<dbReference type="CDD" id="cd00769">
    <property type="entry name" value="PheRS_beta_core"/>
    <property type="match status" value="1"/>
</dbReference>
<feature type="binding site" evidence="15">
    <location>
        <position position="469"/>
    </location>
    <ligand>
        <name>Mg(2+)</name>
        <dbReference type="ChEBI" id="CHEBI:18420"/>
        <note>shared with alpha subunit</note>
    </ligand>
</feature>
<comment type="cofactor">
    <cofactor evidence="15">
        <name>Mg(2+)</name>
        <dbReference type="ChEBI" id="CHEBI:18420"/>
    </cofactor>
    <text evidence="15">Binds 2 magnesium ions per tetramer.</text>
</comment>
<dbReference type="Gene3D" id="3.30.70.380">
    <property type="entry name" value="Ferrodoxin-fold anticodon-binding domain"/>
    <property type="match status" value="1"/>
</dbReference>
<evidence type="ECO:0000256" key="3">
    <source>
        <dbReference type="ARBA" id="ARBA00011209"/>
    </source>
</evidence>
<feature type="binding site" evidence="15">
    <location>
        <position position="479"/>
    </location>
    <ligand>
        <name>Mg(2+)</name>
        <dbReference type="ChEBI" id="CHEBI:18420"/>
        <note>shared with alpha subunit</note>
    </ligand>
</feature>
<dbReference type="SUPFAM" id="SSF56037">
    <property type="entry name" value="PheT/TilS domain"/>
    <property type="match status" value="1"/>
</dbReference>
<keyword evidence="9 15" id="KW-0067">ATP-binding</keyword>
<keyword evidence="6 15" id="KW-0436">Ligase</keyword>
<dbReference type="EC" id="6.1.1.20" evidence="15"/>
<reference evidence="20 21" key="1">
    <citation type="journal article" date="2016" name="Nat. Biotechnol.">
        <title>Measurement of bacterial replication rates in microbial communities.</title>
        <authorList>
            <person name="Brown C.T."/>
            <person name="Olm M.R."/>
            <person name="Thomas B.C."/>
            <person name="Banfield J.F."/>
        </authorList>
    </citation>
    <scope>NUCLEOTIDE SEQUENCE [LARGE SCALE GENOMIC DNA]</scope>
    <source>
        <strain evidence="20">46_33</strain>
    </source>
</reference>
<dbReference type="SUPFAM" id="SSF55681">
    <property type="entry name" value="Class II aaRS and biotin synthetases"/>
    <property type="match status" value="1"/>
</dbReference>
<comment type="caution">
    <text evidence="20">The sequence shown here is derived from an EMBL/GenBank/DDBJ whole genome shotgun (WGS) entry which is preliminary data.</text>
</comment>
<dbReference type="InterPro" id="IPR041616">
    <property type="entry name" value="PheRS_beta_core"/>
</dbReference>
<dbReference type="Pfam" id="PF17759">
    <property type="entry name" value="tRNA_synthFbeta"/>
    <property type="match status" value="1"/>
</dbReference>
<protein>
    <recommendedName>
        <fullName evidence="15">Phenylalanine--tRNA ligase beta subunit</fullName>
        <ecNumber evidence="15">6.1.1.20</ecNumber>
    </recommendedName>
    <alternativeName>
        <fullName evidence="15">Phenylalanyl-tRNA synthetase beta subunit</fullName>
        <shortName evidence="15">PheRS</shortName>
    </alternativeName>
</protein>
<evidence type="ECO:0000259" key="17">
    <source>
        <dbReference type="PROSITE" id="PS50886"/>
    </source>
</evidence>
<accession>A0A1Q6R1X2</accession>
<evidence type="ECO:0000256" key="6">
    <source>
        <dbReference type="ARBA" id="ARBA00022598"/>
    </source>
</evidence>
<evidence type="ECO:0000256" key="11">
    <source>
        <dbReference type="ARBA" id="ARBA00022884"/>
    </source>
</evidence>
<dbReference type="GO" id="GO:0005524">
    <property type="term" value="F:ATP binding"/>
    <property type="evidence" value="ECO:0007669"/>
    <property type="project" value="UniProtKB-UniRule"/>
</dbReference>
<dbReference type="Gene3D" id="2.40.50.140">
    <property type="entry name" value="Nucleic acid-binding proteins"/>
    <property type="match status" value="1"/>
</dbReference>
<keyword evidence="5 16" id="KW-0820">tRNA-binding</keyword>
<evidence type="ECO:0000256" key="1">
    <source>
        <dbReference type="ARBA" id="ARBA00004496"/>
    </source>
</evidence>
<dbReference type="GO" id="GO:0000049">
    <property type="term" value="F:tRNA binding"/>
    <property type="evidence" value="ECO:0007669"/>
    <property type="project" value="UniProtKB-UniRule"/>
</dbReference>
<comment type="similarity">
    <text evidence="2 15">Belongs to the phenylalanyl-tRNA synthetase beta subunit family. Type 1 subfamily.</text>
</comment>
<dbReference type="SUPFAM" id="SSF50249">
    <property type="entry name" value="Nucleic acid-binding proteins"/>
    <property type="match status" value="1"/>
</dbReference>
<gene>
    <name evidence="15" type="primary">pheT</name>
    <name evidence="20" type="ORF">BHW43_10515</name>
</gene>
<dbReference type="PROSITE" id="PS51447">
    <property type="entry name" value="FDX_ACB"/>
    <property type="match status" value="1"/>
</dbReference>
<evidence type="ECO:0000259" key="19">
    <source>
        <dbReference type="PROSITE" id="PS51483"/>
    </source>
</evidence>
<dbReference type="InterPro" id="IPR005147">
    <property type="entry name" value="tRNA_synthase_B5-dom"/>
</dbReference>
<evidence type="ECO:0000256" key="9">
    <source>
        <dbReference type="ARBA" id="ARBA00022840"/>
    </source>
</evidence>
<dbReference type="InterPro" id="IPR045060">
    <property type="entry name" value="Phe-tRNA-ligase_IIc_bsu"/>
</dbReference>
<sequence length="817" mass="89283">MLASLEWLKQYVDINISVAELCDKITRVGLEVDTVTQLGKGLEGVITGKVMEIHRHPDSDHLWVCMLDYGQGGEPVQILTGAQNVHQYDIVPVAVVGSVLPPSERNPQGLKLKKAKMRGLDSFGMLCSADELGIESKLLLPEQRNGIFILPENTPIGVDIKTVLGLDDTVIDIDLTSNRADCFSIIGLAREISAITGCPLKMPAMDVKEAAAGKASDYVNVKIDAPELCSRFATRVLKDIKIMPSPEWMQRRLRACGVRPISNVVDVTNYVMLELGQPMHAYDADKVAGHTLIVRRAEEGEKLVTLDGKERELTSAMITIGDAEKAAGLGGVMGGLLTEVTDETKNVILEAASFHGPSIRRTSRALGLRSEASGRFERGVDTIRDHDALNRAAHLLEEMGACETFSGIVEAYPEELKPAVITTTAAKINGRIGVNIAEDEMVAILSKLGFGVEAKDGELLITAPTWRRDIDCDADISEEIARMHGYDFIESHQPELTITQGSQSVLDDVKDDVQDYMVGAGLSEMMTYSFIKANAYDKMLLAADDARRNCIELLNPITDAFSVMRTTMVPSALQTASFNLRNHNSSVALFEIGRIFLPKALPLTEDPAERQLLTAVLSGSRKVLNWCDDKGNVDFYDMKGIVEGLLEAMQVSDYTMTRSQQPYLHPGKSCDIVVNGEVIGSFGEVHPVVQENFELDQVTYVLEMAVEPLVASATAVPQYKHLPKFPSMSRDIAVVVPAEVTNAELEQVIRAHAGELLQGVRVFDIYTGKQVAAGCKSMAFNLTYQAADRTLTDAEVDASMKKVIAEVAEAYKAKLRD</sequence>
<dbReference type="GO" id="GO:0000287">
    <property type="term" value="F:magnesium ion binding"/>
    <property type="evidence" value="ECO:0007669"/>
    <property type="project" value="UniProtKB-UniRule"/>
</dbReference>
<evidence type="ECO:0000313" key="20">
    <source>
        <dbReference type="EMBL" id="OLA36384.1"/>
    </source>
</evidence>
<keyword evidence="12 15" id="KW-0648">Protein biosynthesis</keyword>
<dbReference type="RefSeq" id="WP_303680496.1">
    <property type="nucleotide sequence ID" value="NZ_DAWEQZ010000031.1"/>
</dbReference>
<dbReference type="SMART" id="SM00874">
    <property type="entry name" value="B5"/>
    <property type="match status" value="1"/>
</dbReference>
<dbReference type="PANTHER" id="PTHR10947">
    <property type="entry name" value="PHENYLALANYL-TRNA SYNTHETASE BETA CHAIN AND LEUCINE-RICH REPEAT-CONTAINING PROTEIN 47"/>
    <property type="match status" value="1"/>
</dbReference>
<dbReference type="NCBIfam" id="TIGR00472">
    <property type="entry name" value="pheT_bact"/>
    <property type="match status" value="1"/>
</dbReference>
<dbReference type="InterPro" id="IPR012340">
    <property type="entry name" value="NA-bd_OB-fold"/>
</dbReference>
<keyword evidence="7 15" id="KW-0479">Metal-binding</keyword>
<feature type="domain" description="FDX-ACB" evidence="18">
    <location>
        <begin position="723"/>
        <end position="816"/>
    </location>
</feature>
<dbReference type="InterPro" id="IPR005121">
    <property type="entry name" value="Fdx_antiC-bd"/>
</dbReference>
<dbReference type="InterPro" id="IPR045864">
    <property type="entry name" value="aa-tRNA-synth_II/BPL/LPL"/>
</dbReference>
<dbReference type="GO" id="GO:0009328">
    <property type="term" value="C:phenylalanine-tRNA ligase complex"/>
    <property type="evidence" value="ECO:0007669"/>
    <property type="project" value="TreeGrafter"/>
</dbReference>
<evidence type="ECO:0000256" key="16">
    <source>
        <dbReference type="PROSITE-ProRule" id="PRU00209"/>
    </source>
</evidence>
<dbReference type="PROSITE" id="PS50886">
    <property type="entry name" value="TRBD"/>
    <property type="match status" value="1"/>
</dbReference>
<dbReference type="GO" id="GO:0004826">
    <property type="term" value="F:phenylalanine-tRNA ligase activity"/>
    <property type="evidence" value="ECO:0007669"/>
    <property type="project" value="UniProtKB-UniRule"/>
</dbReference>
<keyword evidence="11 16" id="KW-0694">RNA-binding</keyword>
<feature type="binding site" evidence="15">
    <location>
        <position position="478"/>
    </location>
    <ligand>
        <name>Mg(2+)</name>
        <dbReference type="ChEBI" id="CHEBI:18420"/>
        <note>shared with alpha subunit</note>
    </ligand>
</feature>
<comment type="subcellular location">
    <subcellularLocation>
        <location evidence="1 15">Cytoplasm</location>
    </subcellularLocation>
</comment>
<comment type="catalytic activity">
    <reaction evidence="14 15">
        <text>tRNA(Phe) + L-phenylalanine + ATP = L-phenylalanyl-tRNA(Phe) + AMP + diphosphate + H(+)</text>
        <dbReference type="Rhea" id="RHEA:19413"/>
        <dbReference type="Rhea" id="RHEA-COMP:9668"/>
        <dbReference type="Rhea" id="RHEA-COMP:9699"/>
        <dbReference type="ChEBI" id="CHEBI:15378"/>
        <dbReference type="ChEBI" id="CHEBI:30616"/>
        <dbReference type="ChEBI" id="CHEBI:33019"/>
        <dbReference type="ChEBI" id="CHEBI:58095"/>
        <dbReference type="ChEBI" id="CHEBI:78442"/>
        <dbReference type="ChEBI" id="CHEBI:78531"/>
        <dbReference type="ChEBI" id="CHEBI:456215"/>
        <dbReference type="EC" id="6.1.1.20"/>
    </reaction>
</comment>
<dbReference type="HAMAP" id="MF_00283">
    <property type="entry name" value="Phe_tRNA_synth_beta1"/>
    <property type="match status" value="1"/>
</dbReference>
<dbReference type="FunFam" id="3.50.40.10:FF:000001">
    <property type="entry name" value="Phenylalanine--tRNA ligase beta subunit"/>
    <property type="match status" value="1"/>
</dbReference>
<dbReference type="Pfam" id="PF03483">
    <property type="entry name" value="B3_4"/>
    <property type="match status" value="1"/>
</dbReference>
<dbReference type="PANTHER" id="PTHR10947:SF0">
    <property type="entry name" value="PHENYLALANINE--TRNA LIGASE BETA SUBUNIT"/>
    <property type="match status" value="1"/>
</dbReference>
<evidence type="ECO:0000313" key="21">
    <source>
        <dbReference type="Proteomes" id="UP000186777"/>
    </source>
</evidence>
<dbReference type="InterPro" id="IPR004532">
    <property type="entry name" value="Phe-tRNA-ligase_IIc_bsu_bact"/>
</dbReference>
<evidence type="ECO:0000256" key="10">
    <source>
        <dbReference type="ARBA" id="ARBA00022842"/>
    </source>
</evidence>
<dbReference type="InterPro" id="IPR002547">
    <property type="entry name" value="tRNA-bd_dom"/>
</dbReference>
<feature type="domain" description="TRNA-binding" evidence="17">
    <location>
        <begin position="39"/>
        <end position="161"/>
    </location>
</feature>
<keyword evidence="8 15" id="KW-0547">Nucleotide-binding</keyword>
<dbReference type="SMART" id="SM00896">
    <property type="entry name" value="FDX-ACB"/>
    <property type="match status" value="1"/>
</dbReference>
<dbReference type="GO" id="GO:0140096">
    <property type="term" value="F:catalytic activity, acting on a protein"/>
    <property type="evidence" value="ECO:0007669"/>
    <property type="project" value="UniProtKB-ARBA"/>
</dbReference>
<dbReference type="Gene3D" id="3.50.40.10">
    <property type="entry name" value="Phenylalanyl-trna Synthetase, Chain B, domain 3"/>
    <property type="match status" value="1"/>
</dbReference>
<keyword evidence="4 15" id="KW-0963">Cytoplasm</keyword>
<evidence type="ECO:0000256" key="13">
    <source>
        <dbReference type="ARBA" id="ARBA00023146"/>
    </source>
</evidence>
<dbReference type="Pfam" id="PF01588">
    <property type="entry name" value="tRNA_bind"/>
    <property type="match status" value="1"/>
</dbReference>
<proteinExistence type="inferred from homology"/>
<dbReference type="SUPFAM" id="SSF46955">
    <property type="entry name" value="Putative DNA-binding domain"/>
    <property type="match status" value="1"/>
</dbReference>
<dbReference type="Gene3D" id="3.30.56.10">
    <property type="match status" value="2"/>
</dbReference>
<dbReference type="Proteomes" id="UP000186777">
    <property type="component" value="Unassembled WGS sequence"/>
</dbReference>
<feature type="domain" description="B5" evidence="19">
    <location>
        <begin position="416"/>
        <end position="491"/>
    </location>
</feature>
<dbReference type="InterPro" id="IPR036690">
    <property type="entry name" value="Fdx_antiC-bd_sf"/>
</dbReference>
<dbReference type="InterPro" id="IPR033714">
    <property type="entry name" value="tRNA_bind_bactPheRS"/>
</dbReference>